<keyword evidence="1" id="KW-0175">Coiled coil</keyword>
<evidence type="ECO:0000313" key="4">
    <source>
        <dbReference type="Proteomes" id="UP000242457"/>
    </source>
</evidence>
<organism evidence="3 4">
    <name type="scientific">Apis cerana cerana</name>
    <name type="common">Oriental honeybee</name>
    <dbReference type="NCBI Taxonomy" id="94128"/>
    <lineage>
        <taxon>Eukaryota</taxon>
        <taxon>Metazoa</taxon>
        <taxon>Ecdysozoa</taxon>
        <taxon>Arthropoda</taxon>
        <taxon>Hexapoda</taxon>
        <taxon>Insecta</taxon>
        <taxon>Pterygota</taxon>
        <taxon>Neoptera</taxon>
        <taxon>Endopterygota</taxon>
        <taxon>Hymenoptera</taxon>
        <taxon>Apocrita</taxon>
        <taxon>Aculeata</taxon>
        <taxon>Apoidea</taxon>
        <taxon>Anthophila</taxon>
        <taxon>Apidae</taxon>
        <taxon>Apis</taxon>
    </lineage>
</organism>
<dbReference type="EMBL" id="KZ288215">
    <property type="protein sequence ID" value="PBC32642.1"/>
    <property type="molecule type" value="Genomic_DNA"/>
</dbReference>
<protein>
    <submittedName>
        <fullName evidence="3">Uncharacterized protein</fullName>
    </submittedName>
</protein>
<name>A0A2A3EN04_APICC</name>
<dbReference type="AlphaFoldDB" id="A0A2A3EN04"/>
<dbReference type="Proteomes" id="UP000242457">
    <property type="component" value="Unassembled WGS sequence"/>
</dbReference>
<reference evidence="3 4" key="1">
    <citation type="submission" date="2014-07" db="EMBL/GenBank/DDBJ databases">
        <title>Genomic and transcriptomic analysis on Apis cerana provide comprehensive insights into honey bee biology.</title>
        <authorList>
            <person name="Diao Q."/>
            <person name="Sun L."/>
            <person name="Zheng H."/>
            <person name="Zheng H."/>
            <person name="Xu S."/>
            <person name="Wang S."/>
            <person name="Zeng Z."/>
            <person name="Hu F."/>
            <person name="Su S."/>
            <person name="Wu J."/>
        </authorList>
    </citation>
    <scope>NUCLEOTIDE SEQUENCE [LARGE SCALE GENOMIC DNA]</scope>
    <source>
        <tissue evidence="3">Pupae without intestine</tissue>
    </source>
</reference>
<accession>A0A2A3EN04</accession>
<keyword evidence="4" id="KW-1185">Reference proteome</keyword>
<proteinExistence type="predicted"/>
<feature type="compositionally biased region" description="Acidic residues" evidence="2">
    <location>
        <begin position="324"/>
        <end position="335"/>
    </location>
</feature>
<evidence type="ECO:0000256" key="2">
    <source>
        <dbReference type="SAM" id="MobiDB-lite"/>
    </source>
</evidence>
<feature type="coiled-coil region" evidence="1">
    <location>
        <begin position="181"/>
        <end position="226"/>
    </location>
</feature>
<feature type="compositionally biased region" description="Basic and acidic residues" evidence="2">
    <location>
        <begin position="353"/>
        <end position="391"/>
    </location>
</feature>
<feature type="region of interest" description="Disordered" evidence="2">
    <location>
        <begin position="315"/>
        <end position="391"/>
    </location>
</feature>
<evidence type="ECO:0000256" key="1">
    <source>
        <dbReference type="SAM" id="Coils"/>
    </source>
</evidence>
<dbReference type="OrthoDB" id="7554243at2759"/>
<evidence type="ECO:0000313" key="3">
    <source>
        <dbReference type="EMBL" id="PBC32642.1"/>
    </source>
</evidence>
<gene>
    <name evidence="3" type="ORF">APICC_07894</name>
</gene>
<sequence length="579" mass="67434">MEDEISCDDPQFMTMLETCLLMEIETSKNTYSELVRQIKDFKVKVKMQLQTRKELKENTKNTQENILILSNSLSKERNYMIEISNKIELMKLNLDNDYKIMKVDCEFYENIYNNYEKVWESYHAKYEEFPLAKDRREAKIKMEKLQIEQMVLEYKVSELEKILKQKQRIAWLRMRAKIIVLARAISNYTRLAETLKDLDRNIDKRKEELNTIETELSLRLKKQEEEKRDRALKLLEMPPPKINFSHMRTIYGPRPGIGFPDGWKRNYENSIDTLSVDTLMLEEMCLTEENSIQPPSNTEVQAQKDLNLSYEEPIDSRNSSLDQEQQEVENEDVASEVDGNIGSEPIDAVEGEVEQRMGQELEHVEQSSGLSKDKQTDQRCKDLEKERDEPVAKKMKLISHSAEKPLASPMKDILLERTKSCSVEPSPRPRISRIETFHYTVPSIKKIEKIIPREIQIPLMNQSPGSIITKESSIRKLDQNNLNPSSMFTLHYDYSDNSEISFCIDENMTELKSDQITLYGGSVRNFCECPNLSPINENINLEGNENVPSTSKTRNFSQFEKKFDFSNILKGSSSGKNLF</sequence>